<keyword evidence="1" id="KW-1133">Transmembrane helix</keyword>
<keyword evidence="1" id="KW-0812">Transmembrane</keyword>
<dbReference type="EMBL" id="BOPH01000115">
    <property type="protein sequence ID" value="GIJ73462.1"/>
    <property type="molecule type" value="Genomic_DNA"/>
</dbReference>
<proteinExistence type="predicted"/>
<reference evidence="2" key="1">
    <citation type="submission" date="2021-01" db="EMBL/GenBank/DDBJ databases">
        <title>Whole genome shotgun sequence of Virgisporangium ochraceum NBRC 16418.</title>
        <authorList>
            <person name="Komaki H."/>
            <person name="Tamura T."/>
        </authorList>
    </citation>
    <scope>NUCLEOTIDE SEQUENCE</scope>
    <source>
        <strain evidence="2">NBRC 16418</strain>
    </source>
</reference>
<dbReference type="AlphaFoldDB" id="A0A8J4A2N9"/>
<feature type="transmembrane region" description="Helical" evidence="1">
    <location>
        <begin position="38"/>
        <end position="59"/>
    </location>
</feature>
<keyword evidence="3" id="KW-1185">Reference proteome</keyword>
<evidence type="ECO:0000313" key="2">
    <source>
        <dbReference type="EMBL" id="GIJ73462.1"/>
    </source>
</evidence>
<organism evidence="2 3">
    <name type="scientific">Virgisporangium ochraceum</name>
    <dbReference type="NCBI Taxonomy" id="65505"/>
    <lineage>
        <taxon>Bacteria</taxon>
        <taxon>Bacillati</taxon>
        <taxon>Actinomycetota</taxon>
        <taxon>Actinomycetes</taxon>
        <taxon>Micromonosporales</taxon>
        <taxon>Micromonosporaceae</taxon>
        <taxon>Virgisporangium</taxon>
    </lineage>
</organism>
<gene>
    <name evidence="2" type="ORF">Voc01_083790</name>
</gene>
<accession>A0A8J4A2N9</accession>
<evidence type="ECO:0000313" key="3">
    <source>
        <dbReference type="Proteomes" id="UP000635606"/>
    </source>
</evidence>
<comment type="caution">
    <text evidence="2">The sequence shown here is derived from an EMBL/GenBank/DDBJ whole genome shotgun (WGS) entry which is preliminary data.</text>
</comment>
<dbReference type="Proteomes" id="UP000635606">
    <property type="component" value="Unassembled WGS sequence"/>
</dbReference>
<evidence type="ECO:0000256" key="1">
    <source>
        <dbReference type="SAM" id="Phobius"/>
    </source>
</evidence>
<protein>
    <submittedName>
        <fullName evidence="2">Uncharacterized protein</fullName>
    </submittedName>
</protein>
<name>A0A8J4A2N9_9ACTN</name>
<keyword evidence="1" id="KW-0472">Membrane</keyword>
<sequence length="124" mass="12568">MLGGLGVAVLSAAAWFGWMGWDTEYDVDPVTQVSSGPYEVWQVLGCGATLLLVLVGALLTGVRAAVACAAMTLAFTAAWTATAATSDGGGLFVVGGVLVLIGLATATTVVAVVTEQLRRRPAAR</sequence>
<feature type="transmembrane region" description="Helical" evidence="1">
    <location>
        <begin position="91"/>
        <end position="114"/>
    </location>
</feature>
<feature type="transmembrane region" description="Helical" evidence="1">
    <location>
        <begin position="66"/>
        <end position="85"/>
    </location>
</feature>